<proteinExistence type="predicted"/>
<evidence type="ECO:0008006" key="4">
    <source>
        <dbReference type="Google" id="ProtNLM"/>
    </source>
</evidence>
<organism evidence="2 3">
    <name type="scientific">Kocuria turfanensis</name>
    <dbReference type="NCBI Taxonomy" id="388357"/>
    <lineage>
        <taxon>Bacteria</taxon>
        <taxon>Bacillati</taxon>
        <taxon>Actinomycetota</taxon>
        <taxon>Actinomycetes</taxon>
        <taxon>Micrococcales</taxon>
        <taxon>Micrococcaceae</taxon>
        <taxon>Kocuria</taxon>
    </lineage>
</organism>
<keyword evidence="3" id="KW-1185">Reference proteome</keyword>
<evidence type="ECO:0000313" key="3">
    <source>
        <dbReference type="Proteomes" id="UP000321103"/>
    </source>
</evidence>
<feature type="transmembrane region" description="Helical" evidence="1">
    <location>
        <begin position="16"/>
        <end position="37"/>
    </location>
</feature>
<dbReference type="AlphaFoldDB" id="A0A512IBH0"/>
<keyword evidence="1" id="KW-1133">Transmembrane helix</keyword>
<accession>A0A512IBH0</accession>
<keyword evidence="1" id="KW-0472">Membrane</keyword>
<evidence type="ECO:0000313" key="2">
    <source>
        <dbReference type="EMBL" id="GEO95046.1"/>
    </source>
</evidence>
<keyword evidence="1" id="KW-0812">Transmembrane</keyword>
<sequence>MSDNEYLTRSIHDLTAAAWFGGSLMGAVGLNGAAAAAQDPRERTRLSNLGWKKWAPLQAAALVAHGVAGAALIAQNKGRLTTQEGVGGATVSKALITVVGAGVTAYSRVLGKKIEKLSDEGAQGATEPRPDASPELASAQKQLKVLQWVIPALSGTVVVLGAKHGEMQRPRNVLQGWLR</sequence>
<dbReference type="RefSeq" id="WP_062734931.1">
    <property type="nucleotide sequence ID" value="NZ_BJZS01000030.1"/>
</dbReference>
<dbReference type="Proteomes" id="UP000321103">
    <property type="component" value="Unassembled WGS sequence"/>
</dbReference>
<protein>
    <recommendedName>
        <fullName evidence="4">ABC-type Mn/Zn transport systems, ATPase component</fullName>
    </recommendedName>
</protein>
<evidence type="ECO:0000256" key="1">
    <source>
        <dbReference type="SAM" id="Phobius"/>
    </source>
</evidence>
<dbReference type="EMBL" id="BJZS01000030">
    <property type="protein sequence ID" value="GEO95046.1"/>
    <property type="molecule type" value="Genomic_DNA"/>
</dbReference>
<gene>
    <name evidence="2" type="ORF">KTU01_11690</name>
</gene>
<name>A0A512IBH0_9MICC</name>
<reference evidence="2 3" key="1">
    <citation type="submission" date="2019-07" db="EMBL/GenBank/DDBJ databases">
        <title>Whole genome shotgun sequence of Kocuria turfanensis NBRC 107627.</title>
        <authorList>
            <person name="Hosoyama A."/>
            <person name="Uohara A."/>
            <person name="Ohji S."/>
            <person name="Ichikawa N."/>
        </authorList>
    </citation>
    <scope>NUCLEOTIDE SEQUENCE [LARGE SCALE GENOMIC DNA]</scope>
    <source>
        <strain evidence="2 3">NBRC 107627</strain>
    </source>
</reference>
<comment type="caution">
    <text evidence="2">The sequence shown here is derived from an EMBL/GenBank/DDBJ whole genome shotgun (WGS) entry which is preliminary data.</text>
</comment>
<dbReference type="STRING" id="388357.GCA_001580365_01110"/>